<proteinExistence type="predicted"/>
<dbReference type="EMBL" id="PKSM01000039">
    <property type="protein sequence ID" value="POW20040.1"/>
    <property type="molecule type" value="Genomic_DNA"/>
</dbReference>
<comment type="caution">
    <text evidence="1">The sequence shown here is derived from an EMBL/GenBank/DDBJ whole genome shotgun (WGS) entry which is preliminary data.</text>
</comment>
<reference evidence="2" key="3">
    <citation type="journal article" date="2018" name="Mol. Plant Microbe Interact.">
        <title>Genome sequence resources for the wheat stripe rust pathogen (Puccinia striiformis f. sp. tritici) and the barley stripe rust pathogen (Puccinia striiformis f. sp. hordei).</title>
        <authorList>
            <person name="Xia C."/>
            <person name="Wang M."/>
            <person name="Yin C."/>
            <person name="Cornejo O.E."/>
            <person name="Hulbert S.H."/>
            <person name="Chen X."/>
        </authorList>
    </citation>
    <scope>NUCLEOTIDE SEQUENCE [LARGE SCALE GENOMIC DNA]</scope>
    <source>
        <strain evidence="2">93TX-2</strain>
    </source>
</reference>
<name>A0A2S4WE33_9BASI</name>
<gene>
    <name evidence="1" type="ORF">PSHT_03958</name>
</gene>
<evidence type="ECO:0000313" key="1">
    <source>
        <dbReference type="EMBL" id="POW20040.1"/>
    </source>
</evidence>
<evidence type="ECO:0000313" key="2">
    <source>
        <dbReference type="Proteomes" id="UP000238274"/>
    </source>
</evidence>
<reference evidence="1 2" key="1">
    <citation type="submission" date="2017-12" db="EMBL/GenBank/DDBJ databases">
        <title>Gene loss provides genomic basis for host adaptation in cereal stripe rust fungi.</title>
        <authorList>
            <person name="Xia C."/>
        </authorList>
    </citation>
    <scope>NUCLEOTIDE SEQUENCE [LARGE SCALE GENOMIC DNA]</scope>
    <source>
        <strain evidence="1 2">93TX-2</strain>
    </source>
</reference>
<reference evidence="2" key="2">
    <citation type="journal article" date="2018" name="BMC Genomics">
        <title>Genomic insights into host adaptation between the wheat stripe rust pathogen (Puccinia striiformis f. sp. tritici) and the barley stripe rust pathogen (Puccinia striiformis f. sp. hordei).</title>
        <authorList>
            <person name="Xia C."/>
            <person name="Wang M."/>
            <person name="Yin C."/>
            <person name="Cornejo O.E."/>
            <person name="Hulbert S.H."/>
            <person name="Chen X."/>
        </authorList>
    </citation>
    <scope>NUCLEOTIDE SEQUENCE [LARGE SCALE GENOMIC DNA]</scope>
    <source>
        <strain evidence="2">93TX-2</strain>
    </source>
</reference>
<dbReference type="VEuPathDB" id="FungiDB:PSHT_03958"/>
<organism evidence="1 2">
    <name type="scientific">Puccinia striiformis</name>
    <dbReference type="NCBI Taxonomy" id="27350"/>
    <lineage>
        <taxon>Eukaryota</taxon>
        <taxon>Fungi</taxon>
        <taxon>Dikarya</taxon>
        <taxon>Basidiomycota</taxon>
        <taxon>Pucciniomycotina</taxon>
        <taxon>Pucciniomycetes</taxon>
        <taxon>Pucciniales</taxon>
        <taxon>Pucciniaceae</taxon>
        <taxon>Puccinia</taxon>
    </lineage>
</organism>
<keyword evidence="2" id="KW-1185">Reference proteome</keyword>
<protein>
    <submittedName>
        <fullName evidence="1">Uncharacterized protein</fullName>
    </submittedName>
</protein>
<dbReference type="AlphaFoldDB" id="A0A2S4WE33"/>
<dbReference type="Proteomes" id="UP000238274">
    <property type="component" value="Unassembled WGS sequence"/>
</dbReference>
<sequence>MEQQKNATSISLRLIPGMNLEIMHADTHPAICPMARHHINFYNLLSPTWACLINHRGSAQIRQMPRTQTAWIANLGGPDHILAWTMAFVNMAESVTGTVYICPNDGANKDQMIGCTDCRKN</sequence>
<accession>A0A2S4WE33</accession>